<gene>
    <name evidence="9" type="ORF">BaRGS_00004340</name>
</gene>
<reference evidence="9 10" key="1">
    <citation type="journal article" date="2023" name="Sci. Data">
        <title>Genome assembly of the Korean intertidal mud-creeper Batillaria attramentaria.</title>
        <authorList>
            <person name="Patra A.K."/>
            <person name="Ho P.T."/>
            <person name="Jun S."/>
            <person name="Lee S.J."/>
            <person name="Kim Y."/>
            <person name="Won Y.J."/>
        </authorList>
    </citation>
    <scope>NUCLEOTIDE SEQUENCE [LARGE SCALE GENOMIC DNA]</scope>
    <source>
        <strain evidence="9">Wonlab-2016</strain>
    </source>
</reference>
<dbReference type="EMBL" id="JACVVK020000015">
    <property type="protein sequence ID" value="KAK7504474.1"/>
    <property type="molecule type" value="Genomic_DNA"/>
</dbReference>
<evidence type="ECO:0000256" key="2">
    <source>
        <dbReference type="ARBA" id="ARBA00023125"/>
    </source>
</evidence>
<keyword evidence="2 5" id="KW-0238">DNA-binding</keyword>
<dbReference type="PRINTS" id="PR00024">
    <property type="entry name" value="HOMEOBOX"/>
</dbReference>
<dbReference type="InterPro" id="IPR017970">
    <property type="entry name" value="Homeobox_CS"/>
</dbReference>
<comment type="caution">
    <text evidence="9">The sequence shown here is derived from an EMBL/GenBank/DDBJ whole genome shotgun (WGS) entry which is preliminary data.</text>
</comment>
<evidence type="ECO:0000256" key="1">
    <source>
        <dbReference type="ARBA" id="ARBA00004123"/>
    </source>
</evidence>
<accession>A0ABD0LZL9</accession>
<feature type="domain" description="Homeobox" evidence="8">
    <location>
        <begin position="284"/>
        <end position="344"/>
    </location>
</feature>
<dbReference type="SUPFAM" id="SSF46689">
    <property type="entry name" value="Homeodomain-like"/>
    <property type="match status" value="1"/>
</dbReference>
<dbReference type="PANTHER" id="PTHR24340:SF109">
    <property type="entry name" value="BARH LIKE HOMEOBOX 1"/>
    <property type="match status" value="1"/>
</dbReference>
<dbReference type="InterPro" id="IPR050394">
    <property type="entry name" value="Homeobox_NK-like"/>
</dbReference>
<feature type="compositionally biased region" description="Polar residues" evidence="7">
    <location>
        <begin position="172"/>
        <end position="184"/>
    </location>
</feature>
<feature type="region of interest" description="Disordered" evidence="7">
    <location>
        <begin position="212"/>
        <end position="258"/>
    </location>
</feature>
<comment type="subcellular location">
    <subcellularLocation>
        <location evidence="1 5 6">Nucleus</location>
    </subcellularLocation>
</comment>
<evidence type="ECO:0000256" key="3">
    <source>
        <dbReference type="ARBA" id="ARBA00023155"/>
    </source>
</evidence>
<organism evidence="9 10">
    <name type="scientific">Batillaria attramentaria</name>
    <dbReference type="NCBI Taxonomy" id="370345"/>
    <lineage>
        <taxon>Eukaryota</taxon>
        <taxon>Metazoa</taxon>
        <taxon>Spiralia</taxon>
        <taxon>Lophotrochozoa</taxon>
        <taxon>Mollusca</taxon>
        <taxon>Gastropoda</taxon>
        <taxon>Caenogastropoda</taxon>
        <taxon>Sorbeoconcha</taxon>
        <taxon>Cerithioidea</taxon>
        <taxon>Batillariidae</taxon>
        <taxon>Batillaria</taxon>
    </lineage>
</organism>
<dbReference type="Pfam" id="PF00046">
    <property type="entry name" value="Homeodomain"/>
    <property type="match status" value="1"/>
</dbReference>
<dbReference type="InterPro" id="IPR020479">
    <property type="entry name" value="HD_metazoa"/>
</dbReference>
<dbReference type="PROSITE" id="PS00027">
    <property type="entry name" value="HOMEOBOX_1"/>
    <property type="match status" value="1"/>
</dbReference>
<dbReference type="AlphaFoldDB" id="A0ABD0LZL9"/>
<feature type="region of interest" description="Disordered" evidence="7">
    <location>
        <begin position="172"/>
        <end position="197"/>
    </location>
</feature>
<sequence length="405" mass="45167">MEENDCGAVKPVSSFRIDDILDRNTDVKYKTELSTAEMMYCNGDHSARNETVRDHATIATQDDVAKELHTLQDFPSQSSDTSESAHIRMSSLSTGGPSDSPIIHGCQQYVFLPLSGARGKHVLPYLREAVPSCVEEREQFITTISAEIYPNTNAATSGIVKDIPALPRKDTSMASAKLSSNTGPTKPGKVHSDKQFAKEQCDSKEITVKALGPVAADGTKTTPPESPPQLSTSSPWRASPLPRRLRDSLPELSDTRPAMVPIHTSTEAEETRTPDHAAEVQKIELLRRRRTAFTGWQLAELERRFSCQKYLTAGERGNLAKALRLTDTQVKTWYQNRRTKWKRQTSPLERALELRGHWLPQNYCPGLRTLDVCLGMRRSGVSSTDDGRHYLPFLVNLFVGRNFDS</sequence>
<evidence type="ECO:0000256" key="6">
    <source>
        <dbReference type="RuleBase" id="RU000682"/>
    </source>
</evidence>
<keyword evidence="4 5" id="KW-0539">Nucleus</keyword>
<dbReference type="PANTHER" id="PTHR24340">
    <property type="entry name" value="HOMEOBOX PROTEIN NKX"/>
    <property type="match status" value="1"/>
</dbReference>
<name>A0ABD0LZL9_9CAEN</name>
<protein>
    <recommendedName>
        <fullName evidence="8">Homeobox domain-containing protein</fullName>
    </recommendedName>
</protein>
<proteinExistence type="predicted"/>
<dbReference type="InterPro" id="IPR009057">
    <property type="entry name" value="Homeodomain-like_sf"/>
</dbReference>
<dbReference type="Gene3D" id="1.10.10.60">
    <property type="entry name" value="Homeodomain-like"/>
    <property type="match status" value="1"/>
</dbReference>
<dbReference type="PROSITE" id="PS50071">
    <property type="entry name" value="HOMEOBOX_2"/>
    <property type="match status" value="1"/>
</dbReference>
<evidence type="ECO:0000313" key="9">
    <source>
        <dbReference type="EMBL" id="KAK7504474.1"/>
    </source>
</evidence>
<dbReference type="GO" id="GO:0005634">
    <property type="term" value="C:nucleus"/>
    <property type="evidence" value="ECO:0007669"/>
    <property type="project" value="UniProtKB-SubCell"/>
</dbReference>
<feature type="DNA-binding region" description="Homeobox" evidence="5">
    <location>
        <begin position="286"/>
        <end position="345"/>
    </location>
</feature>
<feature type="compositionally biased region" description="Polar residues" evidence="7">
    <location>
        <begin position="219"/>
        <end position="236"/>
    </location>
</feature>
<feature type="compositionally biased region" description="Polar residues" evidence="7">
    <location>
        <begin position="73"/>
        <end position="97"/>
    </location>
</feature>
<evidence type="ECO:0000256" key="4">
    <source>
        <dbReference type="ARBA" id="ARBA00023242"/>
    </source>
</evidence>
<evidence type="ECO:0000256" key="5">
    <source>
        <dbReference type="PROSITE-ProRule" id="PRU00108"/>
    </source>
</evidence>
<evidence type="ECO:0000313" key="10">
    <source>
        <dbReference type="Proteomes" id="UP001519460"/>
    </source>
</evidence>
<dbReference type="GO" id="GO:0003677">
    <property type="term" value="F:DNA binding"/>
    <property type="evidence" value="ECO:0007669"/>
    <property type="project" value="UniProtKB-UniRule"/>
</dbReference>
<dbReference type="InterPro" id="IPR001356">
    <property type="entry name" value="HD"/>
</dbReference>
<evidence type="ECO:0000256" key="7">
    <source>
        <dbReference type="SAM" id="MobiDB-lite"/>
    </source>
</evidence>
<keyword evidence="3 5" id="KW-0371">Homeobox</keyword>
<dbReference type="SMART" id="SM00389">
    <property type="entry name" value="HOX"/>
    <property type="match status" value="1"/>
</dbReference>
<feature type="region of interest" description="Disordered" evidence="7">
    <location>
        <begin position="73"/>
        <end position="99"/>
    </location>
</feature>
<evidence type="ECO:0000259" key="8">
    <source>
        <dbReference type="PROSITE" id="PS50071"/>
    </source>
</evidence>
<dbReference type="Proteomes" id="UP001519460">
    <property type="component" value="Unassembled WGS sequence"/>
</dbReference>
<keyword evidence="10" id="KW-1185">Reference proteome</keyword>
<dbReference type="CDD" id="cd00086">
    <property type="entry name" value="homeodomain"/>
    <property type="match status" value="1"/>
</dbReference>